<dbReference type="PANTHER" id="PTHR15137:SF9">
    <property type="entry name" value="TRANSCRIPTION INITIATION FACTOR TFIID SUBUNIT 2"/>
    <property type="match status" value="1"/>
</dbReference>
<feature type="compositionally biased region" description="Low complexity" evidence="11">
    <location>
        <begin position="1469"/>
        <end position="1485"/>
    </location>
</feature>
<keyword evidence="7" id="KW-0539">Nucleus</keyword>
<evidence type="ECO:0000256" key="2">
    <source>
        <dbReference type="ARBA" id="ARBA00010937"/>
    </source>
</evidence>
<dbReference type="Gene3D" id="1.10.390.10">
    <property type="entry name" value="Neutral Protease Domain 2"/>
    <property type="match status" value="1"/>
</dbReference>
<evidence type="ECO:0000256" key="3">
    <source>
        <dbReference type="ARBA" id="ARBA00017363"/>
    </source>
</evidence>
<dbReference type="Pfam" id="PF00439">
    <property type="entry name" value="Bromodomain"/>
    <property type="match status" value="3"/>
</dbReference>
<dbReference type="FunFam" id="1.10.390.10:FF:000011">
    <property type="entry name" value="Transcription initiation factor TFIID subunit"/>
    <property type="match status" value="1"/>
</dbReference>
<feature type="compositionally biased region" description="Low complexity" evidence="11">
    <location>
        <begin position="1178"/>
        <end position="1188"/>
    </location>
</feature>
<evidence type="ECO:0000256" key="4">
    <source>
        <dbReference type="ARBA" id="ARBA00023015"/>
    </source>
</evidence>
<feature type="compositionally biased region" description="Low complexity" evidence="11">
    <location>
        <begin position="1451"/>
        <end position="1461"/>
    </location>
</feature>
<evidence type="ECO:0000256" key="6">
    <source>
        <dbReference type="ARBA" id="ARBA00023163"/>
    </source>
</evidence>
<dbReference type="PROSITE" id="PS00633">
    <property type="entry name" value="BROMODOMAIN_1"/>
    <property type="match status" value="2"/>
</dbReference>
<comment type="subcellular location">
    <subcellularLocation>
        <location evidence="1">Nucleus</location>
    </subcellularLocation>
</comment>
<dbReference type="PROSITE" id="PS50014">
    <property type="entry name" value="BROMODOMAIN_2"/>
    <property type="match status" value="3"/>
</dbReference>
<feature type="compositionally biased region" description="Pro residues" evidence="11">
    <location>
        <begin position="1436"/>
        <end position="1450"/>
    </location>
</feature>
<dbReference type="SUPFAM" id="SSF55486">
    <property type="entry name" value="Metalloproteases ('zincins'), catalytic domain"/>
    <property type="match status" value="1"/>
</dbReference>
<dbReference type="InterPro" id="IPR057991">
    <property type="entry name" value="TPR_TAF2_C"/>
</dbReference>
<dbReference type="PANTHER" id="PTHR15137">
    <property type="entry name" value="TRANSCRIPTION INITIATION FACTOR TFIID"/>
    <property type="match status" value="1"/>
</dbReference>
<evidence type="ECO:0000259" key="12">
    <source>
        <dbReference type="PROSITE" id="PS50014"/>
    </source>
</evidence>
<evidence type="ECO:0000256" key="10">
    <source>
        <dbReference type="PROSITE-ProRule" id="PRU00035"/>
    </source>
</evidence>
<feature type="domain" description="Bromo" evidence="12">
    <location>
        <begin position="1621"/>
        <end position="1693"/>
    </location>
</feature>
<evidence type="ECO:0000256" key="1">
    <source>
        <dbReference type="ARBA" id="ARBA00004123"/>
    </source>
</evidence>
<dbReference type="Gene3D" id="1.20.920.10">
    <property type="entry name" value="Bromodomain-like"/>
    <property type="match status" value="3"/>
</dbReference>
<organism evidence="13">
    <name type="scientific">Melanopsichium pennsylvanicum 4</name>
    <dbReference type="NCBI Taxonomy" id="1398559"/>
    <lineage>
        <taxon>Eukaryota</taxon>
        <taxon>Fungi</taxon>
        <taxon>Dikarya</taxon>
        <taxon>Basidiomycota</taxon>
        <taxon>Ustilaginomycotina</taxon>
        <taxon>Ustilaginomycetes</taxon>
        <taxon>Ustilaginales</taxon>
        <taxon>Ustilaginaceae</taxon>
        <taxon>Melanopsichium</taxon>
    </lineage>
</organism>
<dbReference type="InterPro" id="IPR001487">
    <property type="entry name" value="Bromodomain"/>
</dbReference>
<dbReference type="GO" id="GO:0000976">
    <property type="term" value="F:transcription cis-regulatory region binding"/>
    <property type="evidence" value="ECO:0007669"/>
    <property type="project" value="TreeGrafter"/>
</dbReference>
<comment type="function">
    <text evidence="8">Functions as a component of the DNA-binding general transcription factor complex TFIID. Binding of TFIID to a promoter (with or without TATA element) is the initial step in pre-initiation complex (PIC) formation. TFIID plays a key role in the regulation of gene expression by RNA polymerase II through different activities such as transcription activator interaction, core promoter recognition and selectivity, TFIIA and TFIIB interaction, chromatin modification (histone acetylation by TAF1), facilitation of DNA opening and initiation of transcription.</text>
</comment>
<dbReference type="GO" id="GO:0006367">
    <property type="term" value="P:transcription initiation at RNA polymerase II promoter"/>
    <property type="evidence" value="ECO:0007669"/>
    <property type="project" value="TreeGrafter"/>
</dbReference>
<feature type="domain" description="Bromo" evidence="12">
    <location>
        <begin position="1251"/>
        <end position="1323"/>
    </location>
</feature>
<dbReference type="GO" id="GO:0005669">
    <property type="term" value="C:transcription factor TFIID complex"/>
    <property type="evidence" value="ECO:0007669"/>
    <property type="project" value="InterPro"/>
</dbReference>
<feature type="region of interest" description="Disordered" evidence="11">
    <location>
        <begin position="1422"/>
        <end position="1592"/>
    </location>
</feature>
<dbReference type="GO" id="GO:0016251">
    <property type="term" value="F:RNA polymerase II general transcription initiation factor activity"/>
    <property type="evidence" value="ECO:0007669"/>
    <property type="project" value="TreeGrafter"/>
</dbReference>
<evidence type="ECO:0000256" key="5">
    <source>
        <dbReference type="ARBA" id="ARBA00023117"/>
    </source>
</evidence>
<proteinExistence type="inferred from homology"/>
<protein>
    <recommendedName>
        <fullName evidence="3">Transcription initiation factor TFIID subunit 2</fullName>
    </recommendedName>
    <alternativeName>
        <fullName evidence="9">TBP-associated factor 2</fullName>
    </alternativeName>
</protein>
<evidence type="ECO:0000256" key="9">
    <source>
        <dbReference type="ARBA" id="ARBA00076306"/>
    </source>
</evidence>
<evidence type="ECO:0000256" key="11">
    <source>
        <dbReference type="SAM" id="MobiDB-lite"/>
    </source>
</evidence>
<dbReference type="SUPFAM" id="SSF47370">
    <property type="entry name" value="Bromodomain"/>
    <property type="match status" value="3"/>
</dbReference>
<feature type="compositionally biased region" description="Basic and acidic residues" evidence="11">
    <location>
        <begin position="1203"/>
        <end position="1216"/>
    </location>
</feature>
<feature type="compositionally biased region" description="Low complexity" evidence="11">
    <location>
        <begin position="1534"/>
        <end position="1556"/>
    </location>
</feature>
<dbReference type="PRINTS" id="PR00503">
    <property type="entry name" value="BROMODOMAIN"/>
</dbReference>
<feature type="compositionally biased region" description="Polar residues" evidence="11">
    <location>
        <begin position="1572"/>
        <end position="1586"/>
    </location>
</feature>
<comment type="similarity">
    <text evidence="2">Belongs to the TAF2 family.</text>
</comment>
<evidence type="ECO:0000313" key="13">
    <source>
        <dbReference type="EMBL" id="CDI53475.1"/>
    </source>
</evidence>
<dbReference type="Pfam" id="PF25577">
    <property type="entry name" value="TPR_TAF2_C"/>
    <property type="match status" value="1"/>
</dbReference>
<dbReference type="CDD" id="cd09839">
    <property type="entry name" value="M1_like_TAF2"/>
    <property type="match status" value="1"/>
</dbReference>
<feature type="domain" description="Bromo" evidence="12">
    <location>
        <begin position="1731"/>
        <end position="1805"/>
    </location>
</feature>
<dbReference type="Pfam" id="PF25316">
    <property type="entry name" value="TAF2_3rd"/>
    <property type="match status" value="1"/>
</dbReference>
<dbReference type="SMART" id="SM00297">
    <property type="entry name" value="BROMO"/>
    <property type="match status" value="3"/>
</dbReference>
<dbReference type="InterPro" id="IPR057345">
    <property type="entry name" value="Ig-like_TAF2"/>
</dbReference>
<dbReference type="CDD" id="cd04369">
    <property type="entry name" value="Bromodomain"/>
    <property type="match status" value="2"/>
</dbReference>
<name>A0A077QU73_9BASI</name>
<dbReference type="InterPro" id="IPR018359">
    <property type="entry name" value="Bromodomain_CS"/>
</dbReference>
<dbReference type="GO" id="GO:0003682">
    <property type="term" value="F:chromatin binding"/>
    <property type="evidence" value="ECO:0007669"/>
    <property type="project" value="TreeGrafter"/>
</dbReference>
<dbReference type="GO" id="GO:0006325">
    <property type="term" value="P:chromatin organization"/>
    <property type="evidence" value="ECO:0007669"/>
    <property type="project" value="UniProtKB-ARBA"/>
</dbReference>
<dbReference type="InterPro" id="IPR027268">
    <property type="entry name" value="Peptidase_M4/M1_CTD_sf"/>
</dbReference>
<feature type="region of interest" description="Disordered" evidence="11">
    <location>
        <begin position="1825"/>
        <end position="1864"/>
    </location>
</feature>
<dbReference type="InterPro" id="IPR036427">
    <property type="entry name" value="Bromodomain-like_sf"/>
</dbReference>
<accession>A0A077QU73</accession>
<dbReference type="InterPro" id="IPR042097">
    <property type="entry name" value="Aminopeptidase_N-like_N_sf"/>
</dbReference>
<dbReference type="InterPro" id="IPR037813">
    <property type="entry name" value="TAF2"/>
</dbReference>
<dbReference type="SUPFAM" id="SSF63737">
    <property type="entry name" value="Leukotriene A4 hydrolase N-terminal domain"/>
    <property type="match status" value="1"/>
</dbReference>
<feature type="region of interest" description="Disordered" evidence="11">
    <location>
        <begin position="1348"/>
        <end position="1391"/>
    </location>
</feature>
<evidence type="ECO:0000256" key="7">
    <source>
        <dbReference type="ARBA" id="ARBA00023242"/>
    </source>
</evidence>
<keyword evidence="6" id="KW-0804">Transcription</keyword>
<dbReference type="EMBL" id="HG529581">
    <property type="protein sequence ID" value="CDI53475.1"/>
    <property type="molecule type" value="Genomic_DNA"/>
</dbReference>
<dbReference type="Gene3D" id="2.60.40.1730">
    <property type="entry name" value="tricorn interacting facor f3 domain"/>
    <property type="match status" value="1"/>
</dbReference>
<keyword evidence="5 10" id="KW-0103">Bromodomain</keyword>
<sequence>MSKQRGTAAHRGFTLSHQRVVLDLAFNGTIVGFTELTIVPTHRGLRTIHLNCRQAFVQSVSIAGQSAEFSYADHLTAASISDTRDVHRYPELKRRIYAAASDGAHGELSILIPPDVLFQSHRSGSITQSATLDEASTPGATNSAELAPFTVRVDYYLKDPTDGIQFMRPTVDSPYRVPHLFTIASSPDAARCWLPCVDSLWERCTWEFELIVPKSLTAAEEDEDGVQAVSSAEESAALANHTSDSDSRVVVVCTGDLMEQVTHPNNPAKTVFCYTQAVPTSVQHIAFAAGPFHILRIEAANRHAGQPSVSIVTDITAGAPPAMDDSGQPEILAFCLPGREQELRSSINFTRQALDFFSQEYGSYPFGAFRMVFVDEPPQDCTTQSMMAICTNDLLHPTSVIDQAIENRQILSHAIAFQWVGINIVQATWADTWLIHGLSLYINGLFLRRLMGNNEYRFRLKKDLDRLCAWDIGMPPLYEAGAFEAPDPATLPFVNLKAPLVLHILDRRLRKMGASVGLGRVIPKVFLQAMTGEMTNNTLSTQHFLRTCRKVSGADLRLFTEHWIRGSGCPRFICSANFNRKKLLIEMHIRQEAPAAQFAAARPGDALAANAVPLFEGQMTVRIHEADGTPYEHVLEIKGPAKRYEVPFNTKYKRVRRNTKRFQARQAAAAAAAQGDQEAQEAIGLIDLGFGLGMWEDEKAREEWKVADWTEEDEEKMSSAPYEWIRMDADFEWLASIHFEQPDYMWVSQLQRDRDVVAQVSAVHALAQMPSLVTCSMLTRTVLVNKYFYRVRTEAIHALVHCAIPQLGNLGLFHLLKLFRSQFCHDPPDEASIDDPLDVPCIPRANDFSDAADYFMQRALIHAISRVRNPDGRTPPQVKRFLINLLRYNDNSTNHFVDDFYLAGAINALASAFIPVDSSVGGARTDEAADEEHFLLVHAVAEVERLQELDRLVPSYHNVIALASLDFQVAMMLANLKPKDLQLFFAYTRQGNFTPVRIAALNCLLLVGNLDHRIIARYCFALLRLDENRTVKRALARALCEGLAVGMSTGVFGAGGLRGPEALLIEEDSGHINAAEKARDAQLEAMLKTLKKEIGRSAGVREGFLSALLAPSVDVEARWALLKLGELLFRPAEEKDLPLQHKMQLRVRMPSAQSAIDTSAVESPSISKIKLIRPPTTPATEEAVPKTPSIAAATNGPRVAFETPEKPKQAEASPDKKKMRSKKIKPLAPGQASGMSFADLTACRNTLKKLMQSKHASIFLKPVDPVRDQATDYFDVIEDPMDLGSILNKLDSGQYKDRHELRADFELMIRNAKTYTPDPKAWAHKQAVGLEKVFGPLWNRMEKTLEQSAARQKAAQDAALANEQSAAASETPDRSSPIKPDASPAAAPSSAVVPSSGAVAFKEASNPASAPTKLSLKVKFKNKSAGEESPAFSTPTPKPRAAPVLEPSPAPALASTPSATKLKLKKPLNKSNKGNGREAAASATPSPAPPVQARDPSPSVDDDILEALGESVPKASKPKTFNVAMPSMSPPPAISAAATSTPARESPAAGPGAASPGRKRAKPASSVAPATPVSNGNAAISTSAGSPSKDIAKWAERDPVGATVSMPMSGKKGKILLQTLKKSPFSIFFRFPVDPIRDGLPTYLDEIKHPMDLSTIEKKVNQASYTTMSEFAADMQLIFENCRQFNPPGTDPCQHADELEKLWRKDWAKTVTPKLEANEKRALVGLLNRLKMHQNSLLFREPVDPVALGIPTYFDIIPRKDARDLSLIENKLKSDRYESFAAFDVDIKLMLKNCYTFNAADPAIVDIAKGFETYYKREFNHAKQQAGISGGGGGGDRATPTGGAKRKLSVTPSNGSSSKKVRSD</sequence>
<keyword evidence="4" id="KW-0805">Transcription regulation</keyword>
<dbReference type="FunFam" id="1.20.920.10:FF:000071">
    <property type="entry name" value="Unplaced genomic scaffold supercont1.3, whole genome shotgun sequence"/>
    <property type="match status" value="1"/>
</dbReference>
<feature type="region of interest" description="Disordered" evidence="11">
    <location>
        <begin position="1167"/>
        <end position="1232"/>
    </location>
</feature>
<reference evidence="13" key="1">
    <citation type="journal article" date="2014" name="Genome Biol. Evol.">
        <title>Gene Loss Rather Than Gene Gain Is Associated with a Host Jump from Monocots to Dicots in the Smut Fungus Melanopsichium pennsylvanicum.</title>
        <authorList>
            <person name="Sharma R."/>
            <person name="Mishra B."/>
            <person name="Runge F."/>
            <person name="Thines M."/>
        </authorList>
    </citation>
    <scope>NUCLEOTIDE SEQUENCE</scope>
    <source>
        <strain evidence="13">4</strain>
    </source>
</reference>
<evidence type="ECO:0000256" key="8">
    <source>
        <dbReference type="ARBA" id="ARBA00025346"/>
    </source>
</evidence>